<dbReference type="EMBL" id="CAAALY010019211">
    <property type="protein sequence ID" value="VEL13866.1"/>
    <property type="molecule type" value="Genomic_DNA"/>
</dbReference>
<gene>
    <name evidence="1" type="ORF">PXEA_LOCUS7306</name>
</gene>
<keyword evidence="2" id="KW-1185">Reference proteome</keyword>
<dbReference type="AlphaFoldDB" id="A0A3S5ADS9"/>
<sequence length="62" mass="6704">MTRKPGKVVVIPSTRAIWPGNGGYITQYDDDTTSNILMEARLFISNTAPPHHASAPLVGLEP</sequence>
<organism evidence="1 2">
    <name type="scientific">Protopolystoma xenopodis</name>
    <dbReference type="NCBI Taxonomy" id="117903"/>
    <lineage>
        <taxon>Eukaryota</taxon>
        <taxon>Metazoa</taxon>
        <taxon>Spiralia</taxon>
        <taxon>Lophotrochozoa</taxon>
        <taxon>Platyhelminthes</taxon>
        <taxon>Monogenea</taxon>
        <taxon>Polyopisthocotylea</taxon>
        <taxon>Polystomatidea</taxon>
        <taxon>Polystomatidae</taxon>
        <taxon>Protopolystoma</taxon>
    </lineage>
</organism>
<accession>A0A3S5ADS9</accession>
<evidence type="ECO:0000313" key="1">
    <source>
        <dbReference type="EMBL" id="VEL13866.1"/>
    </source>
</evidence>
<comment type="caution">
    <text evidence="1">The sequence shown here is derived from an EMBL/GenBank/DDBJ whole genome shotgun (WGS) entry which is preliminary data.</text>
</comment>
<reference evidence="1" key="1">
    <citation type="submission" date="2018-11" db="EMBL/GenBank/DDBJ databases">
        <authorList>
            <consortium name="Pathogen Informatics"/>
        </authorList>
    </citation>
    <scope>NUCLEOTIDE SEQUENCE</scope>
</reference>
<evidence type="ECO:0000313" key="2">
    <source>
        <dbReference type="Proteomes" id="UP000784294"/>
    </source>
</evidence>
<proteinExistence type="predicted"/>
<protein>
    <submittedName>
        <fullName evidence="1">Uncharacterized protein</fullName>
    </submittedName>
</protein>
<dbReference type="Proteomes" id="UP000784294">
    <property type="component" value="Unassembled WGS sequence"/>
</dbReference>
<name>A0A3S5ADS9_9PLAT</name>